<gene>
    <name evidence="1" type="ORF">BEN49_07740</name>
</gene>
<dbReference type="Proteomes" id="UP000177506">
    <property type="component" value="Unassembled WGS sequence"/>
</dbReference>
<evidence type="ECO:0000313" key="2">
    <source>
        <dbReference type="Proteomes" id="UP000177506"/>
    </source>
</evidence>
<dbReference type="AlphaFoldDB" id="A0A1G1TGL5"/>
<keyword evidence="2" id="KW-1185">Reference proteome</keyword>
<protein>
    <submittedName>
        <fullName evidence="1">Uncharacterized protein</fullName>
    </submittedName>
</protein>
<dbReference type="RefSeq" id="WP_070743974.1">
    <property type="nucleotide sequence ID" value="NZ_MDZA01000210.1"/>
</dbReference>
<proteinExistence type="predicted"/>
<dbReference type="EMBL" id="MDZA01000210">
    <property type="protein sequence ID" value="OGX90016.1"/>
    <property type="molecule type" value="Genomic_DNA"/>
</dbReference>
<reference evidence="1 2" key="1">
    <citation type="submission" date="2016-08" db="EMBL/GenBank/DDBJ databases">
        <title>Hymenobacter coccineus sp. nov., Hymenobacter lapidarius sp. nov. and Hymenobacter glacialis sp. nov., isolated from Antarctic soil.</title>
        <authorList>
            <person name="Sedlacek I."/>
            <person name="Kralova S."/>
            <person name="Kyrova K."/>
            <person name="Maslanova I."/>
            <person name="Stankova E."/>
            <person name="Vrbovska V."/>
            <person name="Nemec M."/>
            <person name="Bartak M."/>
            <person name="Svec P."/>
            <person name="Busse H.-J."/>
            <person name="Pantucek R."/>
        </authorList>
    </citation>
    <scope>NUCLEOTIDE SEQUENCE [LARGE SCALE GENOMIC DNA]</scope>
    <source>
        <strain evidence="1 2">CCM 8649</strain>
    </source>
</reference>
<dbReference type="OrthoDB" id="888105at2"/>
<evidence type="ECO:0000313" key="1">
    <source>
        <dbReference type="EMBL" id="OGX90016.1"/>
    </source>
</evidence>
<accession>A0A1G1TGL5</accession>
<organism evidence="1 2">
    <name type="scientific">Hymenobacter coccineus</name>
    <dbReference type="NCBI Taxonomy" id="1908235"/>
    <lineage>
        <taxon>Bacteria</taxon>
        <taxon>Pseudomonadati</taxon>
        <taxon>Bacteroidota</taxon>
        <taxon>Cytophagia</taxon>
        <taxon>Cytophagales</taxon>
        <taxon>Hymenobacteraceae</taxon>
        <taxon>Hymenobacter</taxon>
    </lineage>
</organism>
<comment type="caution">
    <text evidence="1">The sequence shown here is derived from an EMBL/GenBank/DDBJ whole genome shotgun (WGS) entry which is preliminary data.</text>
</comment>
<name>A0A1G1TGL5_9BACT</name>
<sequence>MEQPFKKPSFWAENAPQFTRYNELDTFLRMSSFAWHAELACRKWLDRAAAFPGELNTPKTTAWMALLSYVNPPLAAGHQFGISPDDEPDVAILRAYQLLISGLTPEQAAQQMEDNPLPDNLADFLVQG</sequence>